<name>A0A8S5NGG3_9CAUD</name>
<dbReference type="InterPro" id="IPR016032">
    <property type="entry name" value="Sig_transdc_resp-reg_C-effctor"/>
</dbReference>
<organism evidence="1">
    <name type="scientific">Siphoviridae sp. ctmTU3</name>
    <dbReference type="NCBI Taxonomy" id="2826453"/>
    <lineage>
        <taxon>Viruses</taxon>
        <taxon>Duplodnaviria</taxon>
        <taxon>Heunggongvirae</taxon>
        <taxon>Uroviricota</taxon>
        <taxon>Caudoviricetes</taxon>
    </lineage>
</organism>
<proteinExistence type="predicted"/>
<reference evidence="1" key="1">
    <citation type="journal article" date="2021" name="Proc. Natl. Acad. Sci. U.S.A.">
        <title>A Catalog of Tens of Thousands of Viruses from Human Metagenomes Reveals Hidden Associations with Chronic Diseases.</title>
        <authorList>
            <person name="Tisza M.J."/>
            <person name="Buck C.B."/>
        </authorList>
    </citation>
    <scope>NUCLEOTIDE SEQUENCE</scope>
    <source>
        <strain evidence="1">CtmTU3</strain>
    </source>
</reference>
<accession>A0A8S5NGG3</accession>
<dbReference type="SUPFAM" id="SSF46894">
    <property type="entry name" value="C-terminal effector domain of the bipartite response regulators"/>
    <property type="match status" value="1"/>
</dbReference>
<evidence type="ECO:0000313" key="1">
    <source>
        <dbReference type="EMBL" id="DAD93917.1"/>
    </source>
</evidence>
<dbReference type="EMBL" id="BK015169">
    <property type="protein sequence ID" value="DAD93917.1"/>
    <property type="molecule type" value="Genomic_DNA"/>
</dbReference>
<dbReference type="GO" id="GO:0003677">
    <property type="term" value="F:DNA binding"/>
    <property type="evidence" value="ECO:0007669"/>
    <property type="project" value="InterPro"/>
</dbReference>
<sequence length="68" mass="8257">MLMKLYVFTKKDIDRFLIECNFTPDEERLFRLRCKEYTLEYCAEQMNVSISTAKRLSRRVNNKIIKVC</sequence>
<protein>
    <submittedName>
        <fullName evidence="1">ECF sigma factor</fullName>
    </submittedName>
</protein>
<dbReference type="GO" id="GO:0006355">
    <property type="term" value="P:regulation of DNA-templated transcription"/>
    <property type="evidence" value="ECO:0007669"/>
    <property type="project" value="InterPro"/>
</dbReference>